<comment type="caution">
    <text evidence="3">The sequence shown here is derived from an EMBL/GenBank/DDBJ whole genome shotgun (WGS) entry which is preliminary data.</text>
</comment>
<sequence>WEKTFPPELRDFHKVLTGRLAPLKVCSREICIEFDKIATHLEIFNYYHYVDTARPPLSRQSSTSTFYDPSTPTDTALPDPSSSASTTRLDDFFPFDPLPLPLSKSFIQDLYNEWKGLGDEEEEEDESLREGSVDVPMRLGMGDLEGRFQVAASLEDGMSLGSSFGGMSVSPGPYGRI</sequence>
<feature type="region of interest" description="Disordered" evidence="2">
    <location>
        <begin position="57"/>
        <end position="85"/>
    </location>
</feature>
<organism evidence="3 4">
    <name type="scientific">Rhizophlyctis rosea</name>
    <dbReference type="NCBI Taxonomy" id="64517"/>
    <lineage>
        <taxon>Eukaryota</taxon>
        <taxon>Fungi</taxon>
        <taxon>Fungi incertae sedis</taxon>
        <taxon>Chytridiomycota</taxon>
        <taxon>Chytridiomycota incertae sedis</taxon>
        <taxon>Chytridiomycetes</taxon>
        <taxon>Rhizophlyctidales</taxon>
        <taxon>Rhizophlyctidaceae</taxon>
        <taxon>Rhizophlyctis</taxon>
    </lineage>
</organism>
<feature type="compositionally biased region" description="Polar residues" evidence="2">
    <location>
        <begin position="58"/>
        <end position="85"/>
    </location>
</feature>
<dbReference type="GO" id="GO:0001181">
    <property type="term" value="F:RNA polymerase I general transcription initiation factor activity"/>
    <property type="evidence" value="ECO:0007669"/>
    <property type="project" value="InterPro"/>
</dbReference>
<dbReference type="EMBL" id="JADGJD010001973">
    <property type="protein sequence ID" value="KAJ3036114.1"/>
    <property type="molecule type" value="Genomic_DNA"/>
</dbReference>
<feature type="non-terminal residue" evidence="3">
    <location>
        <position position="1"/>
    </location>
</feature>
<dbReference type="InterPro" id="IPR007991">
    <property type="entry name" value="RNA_pol_I_trans_ini_fac_RRN3"/>
</dbReference>
<evidence type="ECO:0000313" key="3">
    <source>
        <dbReference type="EMBL" id="KAJ3036114.1"/>
    </source>
</evidence>
<dbReference type="Pfam" id="PF05327">
    <property type="entry name" value="RRN3"/>
    <property type="match status" value="1"/>
</dbReference>
<gene>
    <name evidence="3" type="ORF">HK097_003926</name>
</gene>
<dbReference type="GO" id="GO:0001042">
    <property type="term" value="F:RNA polymerase I core binding"/>
    <property type="evidence" value="ECO:0007669"/>
    <property type="project" value="TreeGrafter"/>
</dbReference>
<accession>A0AAD5WZB0</accession>
<dbReference type="GO" id="GO:0006361">
    <property type="term" value="P:transcription initiation at RNA polymerase I promoter"/>
    <property type="evidence" value="ECO:0007669"/>
    <property type="project" value="InterPro"/>
</dbReference>
<name>A0AAD5WZB0_9FUNG</name>
<dbReference type="GO" id="GO:0005634">
    <property type="term" value="C:nucleus"/>
    <property type="evidence" value="ECO:0007669"/>
    <property type="project" value="TreeGrafter"/>
</dbReference>
<comment type="similarity">
    <text evidence="1">Belongs to the RRN3 family.</text>
</comment>
<dbReference type="AlphaFoldDB" id="A0AAD5WZB0"/>
<keyword evidence="4" id="KW-1185">Reference proteome</keyword>
<dbReference type="PANTHER" id="PTHR12790:SF0">
    <property type="entry name" value="RNA POLYMERASE I-SPECIFIC TRANSCRIPTION INITIATION FACTOR RRN3-RELATED"/>
    <property type="match status" value="1"/>
</dbReference>
<evidence type="ECO:0000256" key="1">
    <source>
        <dbReference type="ARBA" id="ARBA00010098"/>
    </source>
</evidence>
<protein>
    <submittedName>
        <fullName evidence="3">Uncharacterized protein</fullName>
    </submittedName>
</protein>
<evidence type="ECO:0000256" key="2">
    <source>
        <dbReference type="SAM" id="MobiDB-lite"/>
    </source>
</evidence>
<dbReference type="Proteomes" id="UP001212841">
    <property type="component" value="Unassembled WGS sequence"/>
</dbReference>
<reference evidence="3" key="1">
    <citation type="submission" date="2020-05" db="EMBL/GenBank/DDBJ databases">
        <title>Phylogenomic resolution of chytrid fungi.</title>
        <authorList>
            <person name="Stajich J.E."/>
            <person name="Amses K."/>
            <person name="Simmons R."/>
            <person name="Seto K."/>
            <person name="Myers J."/>
            <person name="Bonds A."/>
            <person name="Quandt C.A."/>
            <person name="Barry K."/>
            <person name="Liu P."/>
            <person name="Grigoriev I."/>
            <person name="Longcore J.E."/>
            <person name="James T.Y."/>
        </authorList>
    </citation>
    <scope>NUCLEOTIDE SEQUENCE</scope>
    <source>
        <strain evidence="3">JEL0318</strain>
    </source>
</reference>
<evidence type="ECO:0000313" key="4">
    <source>
        <dbReference type="Proteomes" id="UP001212841"/>
    </source>
</evidence>
<dbReference type="PANTHER" id="PTHR12790">
    <property type="entry name" value="TRANSCRIPTION INITIATION FACTOR IA RRN3"/>
    <property type="match status" value="1"/>
</dbReference>
<proteinExistence type="inferred from homology"/>